<reference evidence="2 3" key="1">
    <citation type="submission" date="2019-06" db="EMBL/GenBank/DDBJ databases">
        <authorList>
            <person name="Li M."/>
        </authorList>
    </citation>
    <scope>NUCLEOTIDE SEQUENCE [LARGE SCALE GENOMIC DNA]</scope>
    <source>
        <strain evidence="2 3">BGMRC2036</strain>
    </source>
</reference>
<gene>
    <name evidence="2" type="ORF">FJU08_14080</name>
</gene>
<dbReference type="InterPro" id="IPR019285">
    <property type="entry name" value="DUF2336"/>
</dbReference>
<name>A0A506UA43_9HYPH</name>
<evidence type="ECO:0000313" key="2">
    <source>
        <dbReference type="EMBL" id="TPW29459.1"/>
    </source>
</evidence>
<comment type="caution">
    <text evidence="2">The sequence shown here is derived from an EMBL/GenBank/DDBJ whole genome shotgun (WGS) entry which is preliminary data.</text>
</comment>
<dbReference type="Pfam" id="PF10098">
    <property type="entry name" value="DUF2336"/>
    <property type="match status" value="1"/>
</dbReference>
<feature type="region of interest" description="Disordered" evidence="1">
    <location>
        <begin position="291"/>
        <end position="311"/>
    </location>
</feature>
<organism evidence="2 3">
    <name type="scientific">Martelella alba</name>
    <dbReference type="NCBI Taxonomy" id="2590451"/>
    <lineage>
        <taxon>Bacteria</taxon>
        <taxon>Pseudomonadati</taxon>
        <taxon>Pseudomonadota</taxon>
        <taxon>Alphaproteobacteria</taxon>
        <taxon>Hyphomicrobiales</taxon>
        <taxon>Aurantimonadaceae</taxon>
        <taxon>Martelella</taxon>
    </lineage>
</organism>
<dbReference type="Proteomes" id="UP000318801">
    <property type="component" value="Unassembled WGS sequence"/>
</dbReference>
<sequence>MSRSMSVVDRYRELEGLKSARNLDLVLMATVSSFASLRNPGTAELRRFAELLPPVYDASSPEARRQAVAALSACPSVPRSICRFLGRQDIAIAAPFLALSPAIDEETLIEIIETSGEAHKRAIINRADLTQKVIAALIATHADSSETRDEDSAAAADTEAMEDKSEALRRTLKAMVEKSGDSDRLGLSTLSALQTSLLVRFARRREAGFFAETFARALGGDQALAKAILAEASGERLATALVGLGMANDDVSFILQRTVPAIAGDHDTDAMVASLSPSRSIEQLLAWQAESAERNQQPAAKQPGNGKRRSA</sequence>
<dbReference type="AlphaFoldDB" id="A0A506UA43"/>
<proteinExistence type="predicted"/>
<evidence type="ECO:0000256" key="1">
    <source>
        <dbReference type="SAM" id="MobiDB-lite"/>
    </source>
</evidence>
<dbReference type="EMBL" id="VHLG01000009">
    <property type="protein sequence ID" value="TPW29459.1"/>
    <property type="molecule type" value="Genomic_DNA"/>
</dbReference>
<protein>
    <submittedName>
        <fullName evidence="2">DUF2336 domain-containing protein</fullName>
    </submittedName>
</protein>
<evidence type="ECO:0000313" key="3">
    <source>
        <dbReference type="Proteomes" id="UP000318801"/>
    </source>
</evidence>
<keyword evidence="3" id="KW-1185">Reference proteome</keyword>
<accession>A0A506UA43</accession>
<dbReference type="OrthoDB" id="8437049at2"/>